<dbReference type="CDD" id="cd00009">
    <property type="entry name" value="AAA"/>
    <property type="match status" value="1"/>
</dbReference>
<dbReference type="CDD" id="cd19499">
    <property type="entry name" value="RecA-like_ClpB_Hsp104-like"/>
    <property type="match status" value="1"/>
</dbReference>
<keyword evidence="4 6" id="KW-0143">Chaperone</keyword>
<dbReference type="InterPro" id="IPR050130">
    <property type="entry name" value="ClpA_ClpB"/>
</dbReference>
<dbReference type="InterPro" id="IPR018368">
    <property type="entry name" value="ClpA/B_CS1"/>
</dbReference>
<dbReference type="InterPro" id="IPR041546">
    <property type="entry name" value="ClpA/ClpB_AAA_lid"/>
</dbReference>
<organism evidence="9 10">
    <name type="scientific">Blattamonas nauphoetae</name>
    <dbReference type="NCBI Taxonomy" id="2049346"/>
    <lineage>
        <taxon>Eukaryota</taxon>
        <taxon>Metamonada</taxon>
        <taxon>Preaxostyla</taxon>
        <taxon>Oxymonadida</taxon>
        <taxon>Blattamonas</taxon>
    </lineage>
</organism>
<dbReference type="InterPro" id="IPR019489">
    <property type="entry name" value="Clp_ATPase_C"/>
</dbReference>
<comment type="similarity">
    <text evidence="6">Belongs to the ClpA/ClpB family.</text>
</comment>
<keyword evidence="7" id="KW-0175">Coiled coil</keyword>
<dbReference type="SUPFAM" id="SSF52540">
    <property type="entry name" value="P-loop containing nucleoside triphosphate hydrolases"/>
    <property type="match status" value="2"/>
</dbReference>
<evidence type="ECO:0000256" key="7">
    <source>
        <dbReference type="SAM" id="Coils"/>
    </source>
</evidence>
<keyword evidence="1 5" id="KW-0677">Repeat</keyword>
<evidence type="ECO:0000256" key="3">
    <source>
        <dbReference type="ARBA" id="ARBA00022840"/>
    </source>
</evidence>
<proteinExistence type="inferred from homology"/>
<comment type="caution">
    <text evidence="9">The sequence shown here is derived from an EMBL/GenBank/DDBJ whole genome shotgun (WGS) entry which is preliminary data.</text>
</comment>
<feature type="domain" description="Clp R" evidence="8">
    <location>
        <begin position="1"/>
        <end position="144"/>
    </location>
</feature>
<protein>
    <submittedName>
        <fullName evidence="9">Chaperone protein ClpB1</fullName>
    </submittedName>
</protein>
<evidence type="ECO:0000256" key="1">
    <source>
        <dbReference type="ARBA" id="ARBA00022737"/>
    </source>
</evidence>
<dbReference type="Gene3D" id="1.10.1780.10">
    <property type="entry name" value="Clp, N-terminal domain"/>
    <property type="match status" value="1"/>
</dbReference>
<dbReference type="Proteomes" id="UP001281761">
    <property type="component" value="Unassembled WGS sequence"/>
</dbReference>
<dbReference type="EMBL" id="JARBJD010000166">
    <property type="protein sequence ID" value="KAK2948919.1"/>
    <property type="molecule type" value="Genomic_DNA"/>
</dbReference>
<evidence type="ECO:0000256" key="4">
    <source>
        <dbReference type="ARBA" id="ARBA00023186"/>
    </source>
</evidence>
<keyword evidence="10" id="KW-1185">Reference proteome</keyword>
<keyword evidence="2 6" id="KW-0547">Nucleotide-binding</keyword>
<dbReference type="Gene3D" id="3.40.50.300">
    <property type="entry name" value="P-loop containing nucleotide triphosphate hydrolases"/>
    <property type="match status" value="3"/>
</dbReference>
<dbReference type="InterPro" id="IPR003959">
    <property type="entry name" value="ATPase_AAA_core"/>
</dbReference>
<evidence type="ECO:0000313" key="9">
    <source>
        <dbReference type="EMBL" id="KAK2948919.1"/>
    </source>
</evidence>
<evidence type="ECO:0000256" key="6">
    <source>
        <dbReference type="RuleBase" id="RU004432"/>
    </source>
</evidence>
<dbReference type="Pfam" id="PF10431">
    <property type="entry name" value="ClpB_D2-small"/>
    <property type="match status" value="1"/>
</dbReference>
<dbReference type="Pfam" id="PF00004">
    <property type="entry name" value="AAA"/>
    <property type="match status" value="1"/>
</dbReference>
<dbReference type="InterPro" id="IPR004176">
    <property type="entry name" value="Clp_R_N"/>
</dbReference>
<dbReference type="PANTHER" id="PTHR11638">
    <property type="entry name" value="ATP-DEPENDENT CLP PROTEASE"/>
    <property type="match status" value="1"/>
</dbReference>
<dbReference type="PRINTS" id="PR00300">
    <property type="entry name" value="CLPPROTEASEA"/>
</dbReference>
<dbReference type="InterPro" id="IPR003593">
    <property type="entry name" value="AAA+_ATPase"/>
</dbReference>
<dbReference type="Pfam" id="PF02861">
    <property type="entry name" value="Clp_N"/>
    <property type="match status" value="1"/>
</dbReference>
<evidence type="ECO:0000259" key="8">
    <source>
        <dbReference type="PROSITE" id="PS51903"/>
    </source>
</evidence>
<sequence length="913" mass="101107">MSLKLTSKSIDAITTAQTIARRLQHGAIFPVHLALALFEGSDSIGLQVCKKLGIEGSKVLDSLEKISTKYPKQTPVPEQLSPATSFSGVLQRAEEKRNKMGDEFIAVDHLLSALIGEHEIMVAFNECGISPSMVEEAITNLRKGRRVTSESAEDNYDALEKYARDLTALAANGELDPVIGRDEEIRRTIQVLCRRTKNNPALTGLPGVGKTAIVEGLAQRIVKGDVPKGLDCKVYSLDMGSLLAGTKYRGEFESRMKELINEITSAKGSIILFIDEMHLLLGAGSAEGSADAANLLKPALARGELRCIGATTDEEYKKYIGSDSALERRFQPIRVCEPSVQDSISIMRGLKERYELFHGVHIQDGAVVAAVELSNRYITQRFLPDKAIDVIDEACSSVRVQLDSQPQEIDRLERKILQLQVEKTALEKEKDKDSKQRLRKIEDELKELNNELTPLKEAFDKDREIINELNSMLKKRDAIKVKLEQAERKRDLATTADLRYGALPDIEQRIDTLQRKKDEQETSKQMLCEEITADTVRGVVSRWTGIPIERLSQTERDRLLTLEDRLHERVIGQNEAVRAVANAILRSRAGLTRSTQPTGSFLFLGPSGVGKTELAKALSCELFDSEKAMVRLDMSEYMEEHTVSKLIGAPPGYIGHDAGGQLTDAIRKRPYSVVLLDEVEKAHPKVLNILLQVLEDGRLTDSKGRIADFTNTLVIMTSNLGSSYLCQAAKEVGQSGSAKDSTDVQHSDAFKLAKHQALEAVRQHFRPELINRLDSIVVFTPLLHGDLVKIVDKQCQTVVDRMAEKNVTLIISDATKDYVVKSIIGESSEFGARPVRRFVEQDLVTELSKSVIRGDAVEGSTLTITPVPDAPIRKNGRLGSTGSKVLDLDDIEDDWNKPKIQVVVSGPKVRSTH</sequence>
<dbReference type="InterPro" id="IPR028299">
    <property type="entry name" value="ClpA/B_CS2"/>
</dbReference>
<dbReference type="SMART" id="SM00382">
    <property type="entry name" value="AAA"/>
    <property type="match status" value="2"/>
</dbReference>
<evidence type="ECO:0000256" key="2">
    <source>
        <dbReference type="ARBA" id="ARBA00022741"/>
    </source>
</evidence>
<dbReference type="InterPro" id="IPR036628">
    <property type="entry name" value="Clp_N_dom_sf"/>
</dbReference>
<dbReference type="Pfam" id="PF07724">
    <property type="entry name" value="AAA_2"/>
    <property type="match status" value="1"/>
</dbReference>
<dbReference type="SUPFAM" id="SSF81923">
    <property type="entry name" value="Double Clp-N motif"/>
    <property type="match status" value="1"/>
</dbReference>
<dbReference type="PROSITE" id="PS00870">
    <property type="entry name" value="CLPAB_1"/>
    <property type="match status" value="1"/>
</dbReference>
<accession>A0ABQ9XB53</accession>
<dbReference type="Gene3D" id="1.10.8.60">
    <property type="match status" value="1"/>
</dbReference>
<keyword evidence="3 6" id="KW-0067">ATP-binding</keyword>
<evidence type="ECO:0000256" key="5">
    <source>
        <dbReference type="PROSITE-ProRule" id="PRU01251"/>
    </source>
</evidence>
<gene>
    <name evidence="9" type="ORF">BLNAU_16137</name>
</gene>
<dbReference type="SMART" id="SM01086">
    <property type="entry name" value="ClpB_D2-small"/>
    <property type="match status" value="1"/>
</dbReference>
<feature type="coiled-coil region" evidence="7">
    <location>
        <begin position="402"/>
        <end position="530"/>
    </location>
</feature>
<reference evidence="9 10" key="1">
    <citation type="journal article" date="2022" name="bioRxiv">
        <title>Genomics of Preaxostyla Flagellates Illuminates Evolutionary Transitions and the Path Towards Mitochondrial Loss.</title>
        <authorList>
            <person name="Novak L.V.F."/>
            <person name="Treitli S.C."/>
            <person name="Pyrih J."/>
            <person name="Halakuc P."/>
            <person name="Pipaliya S.V."/>
            <person name="Vacek V."/>
            <person name="Brzon O."/>
            <person name="Soukal P."/>
            <person name="Eme L."/>
            <person name="Dacks J.B."/>
            <person name="Karnkowska A."/>
            <person name="Elias M."/>
            <person name="Hampl V."/>
        </authorList>
    </citation>
    <scope>NUCLEOTIDE SEQUENCE [LARGE SCALE GENOMIC DNA]</scope>
    <source>
        <strain evidence="9">NAU3</strain>
        <tissue evidence="9">Gut</tissue>
    </source>
</reference>
<evidence type="ECO:0000313" key="10">
    <source>
        <dbReference type="Proteomes" id="UP001281761"/>
    </source>
</evidence>
<name>A0ABQ9XB53_9EUKA</name>
<dbReference type="InterPro" id="IPR001270">
    <property type="entry name" value="ClpA/B"/>
</dbReference>
<dbReference type="PROSITE" id="PS51903">
    <property type="entry name" value="CLP_R"/>
    <property type="match status" value="1"/>
</dbReference>
<dbReference type="Pfam" id="PF17871">
    <property type="entry name" value="AAA_lid_9"/>
    <property type="match status" value="1"/>
</dbReference>
<dbReference type="PROSITE" id="PS00871">
    <property type="entry name" value="CLPAB_2"/>
    <property type="match status" value="1"/>
</dbReference>
<dbReference type="InterPro" id="IPR027417">
    <property type="entry name" value="P-loop_NTPase"/>
</dbReference>
<dbReference type="PANTHER" id="PTHR11638:SF18">
    <property type="entry name" value="HEAT SHOCK PROTEIN 104"/>
    <property type="match status" value="1"/>
</dbReference>